<dbReference type="AlphaFoldDB" id="A0A2B8BH06"/>
<accession>A0A2B8BH06</accession>
<dbReference type="EMBL" id="PDKW01000041">
    <property type="protein sequence ID" value="PGH56507.1"/>
    <property type="molecule type" value="Genomic_DNA"/>
</dbReference>
<name>A0A2B8BH06_9PROT</name>
<keyword evidence="2" id="KW-1185">Reference proteome</keyword>
<gene>
    <name evidence="1" type="ORF">CRT60_16425</name>
</gene>
<comment type="caution">
    <text evidence="1">The sequence shown here is derived from an EMBL/GenBank/DDBJ whole genome shotgun (WGS) entry which is preliminary data.</text>
</comment>
<evidence type="ECO:0000313" key="1">
    <source>
        <dbReference type="EMBL" id="PGH56507.1"/>
    </source>
</evidence>
<proteinExistence type="predicted"/>
<sequence length="148" mass="15750">MAGYAWAMGQIVDRIRQGWTETDLVFSGDPFPEPNPPRPFVMVKVEGGTSEAKGWGDSGRVYQRQPLTIRIDAFAPVAEGPARPVELAESAGELLARLSRLAGTGGPFLTLATASVSGPWPARGTAGYLNARAKVEGHIDSWSTPNEG</sequence>
<dbReference type="RefSeq" id="WP_098737594.1">
    <property type="nucleotide sequence ID" value="NZ_PDKW01000041.1"/>
</dbReference>
<dbReference type="OrthoDB" id="9918361at2"/>
<reference evidence="2" key="1">
    <citation type="submission" date="2017-10" db="EMBL/GenBank/DDBJ databases">
        <authorList>
            <person name="Kravchenko I.K."/>
            <person name="Grouzdev D.S."/>
        </authorList>
    </citation>
    <scope>NUCLEOTIDE SEQUENCE [LARGE SCALE GENOMIC DNA]</scope>
    <source>
        <strain evidence="2">B2</strain>
    </source>
</reference>
<organism evidence="1 2">
    <name type="scientific">Azospirillum palustre</name>
    <dbReference type="NCBI Taxonomy" id="2044885"/>
    <lineage>
        <taxon>Bacteria</taxon>
        <taxon>Pseudomonadati</taxon>
        <taxon>Pseudomonadota</taxon>
        <taxon>Alphaproteobacteria</taxon>
        <taxon>Rhodospirillales</taxon>
        <taxon>Azospirillaceae</taxon>
        <taxon>Azospirillum</taxon>
    </lineage>
</organism>
<protein>
    <recommendedName>
        <fullName evidence="3">DUF3168 domain-containing protein</fullName>
    </recommendedName>
</protein>
<evidence type="ECO:0000313" key="2">
    <source>
        <dbReference type="Proteomes" id="UP000225379"/>
    </source>
</evidence>
<dbReference type="Proteomes" id="UP000225379">
    <property type="component" value="Unassembled WGS sequence"/>
</dbReference>
<evidence type="ECO:0008006" key="3">
    <source>
        <dbReference type="Google" id="ProtNLM"/>
    </source>
</evidence>